<feature type="domain" description="Velvet" evidence="5">
    <location>
        <begin position="11"/>
        <end position="184"/>
    </location>
</feature>
<protein>
    <recommendedName>
        <fullName evidence="5">Velvet domain-containing protein</fullName>
    </recommendedName>
</protein>
<name>A0ABR3BUD9_9TREE</name>
<sequence>MVNPSSHVPQNFISRTYRITPIQQPLKSAAFEKAYLSRLPLSPPLIIQLDCWDAQGEQIIPYDELPFLVCHLSLETPNGQDAAIVTSPDSEPVSMLYGTLVATPIEMDDQTGAQGVYFVFPDVSVRYVGRFRLKALLMRITGGPAVHVCVTRTFEIVHTKDYVAPPITALTRHFDSQGIVRFGLPRFH</sequence>
<dbReference type="Proteomes" id="UP000054399">
    <property type="component" value="Unassembled WGS sequence"/>
</dbReference>
<evidence type="ECO:0000259" key="5">
    <source>
        <dbReference type="PROSITE" id="PS51821"/>
    </source>
</evidence>
<organism evidence="6 7">
    <name type="scientific">Cryptococcus tetragattii IND107</name>
    <dbReference type="NCBI Taxonomy" id="1296105"/>
    <lineage>
        <taxon>Eukaryota</taxon>
        <taxon>Fungi</taxon>
        <taxon>Dikarya</taxon>
        <taxon>Basidiomycota</taxon>
        <taxon>Agaricomycotina</taxon>
        <taxon>Tremellomycetes</taxon>
        <taxon>Tremellales</taxon>
        <taxon>Cryptococcaceae</taxon>
        <taxon>Cryptococcus</taxon>
        <taxon>Cryptococcus gattii species complex</taxon>
    </lineage>
</organism>
<keyword evidence="3" id="KW-0804">Transcription</keyword>
<dbReference type="EMBL" id="ATAM02000006">
    <property type="protein sequence ID" value="KAL0247647.1"/>
    <property type="molecule type" value="Genomic_DNA"/>
</dbReference>
<dbReference type="PROSITE" id="PS51821">
    <property type="entry name" value="VELVET"/>
    <property type="match status" value="1"/>
</dbReference>
<dbReference type="InterPro" id="IPR038491">
    <property type="entry name" value="Velvet_dom_sf"/>
</dbReference>
<reference evidence="7" key="1">
    <citation type="submission" date="2015-01" db="EMBL/GenBank/DDBJ databases">
        <title>The Genome Sequence of Cryptococcus gattii MMRL2647.</title>
        <authorList>
            <consortium name="The Broad Institute Genomics Platform"/>
            <person name="Cuomo C."/>
            <person name="Litvintseva A."/>
            <person name="Chen Y."/>
            <person name="Heitman J."/>
            <person name="Sun S."/>
            <person name="Springer D."/>
            <person name="Dromer F."/>
            <person name="Young S."/>
            <person name="Zeng Q."/>
            <person name="Gargeya S."/>
            <person name="Abouelleil A."/>
            <person name="Alvarado L."/>
            <person name="Chapman S.B."/>
            <person name="Gainer-Dewar J."/>
            <person name="Goldberg J."/>
            <person name="Griggs A."/>
            <person name="Gujja S."/>
            <person name="Hansen M."/>
            <person name="Howarth C."/>
            <person name="Imamovic A."/>
            <person name="Larimer J."/>
            <person name="Murphy C."/>
            <person name="Naylor J."/>
            <person name="Pearson M."/>
            <person name="Priest M."/>
            <person name="Roberts A."/>
            <person name="Saif S."/>
            <person name="Shea T."/>
            <person name="Sykes S."/>
            <person name="Wortman J."/>
            <person name="Nusbaum C."/>
            <person name="Birren B."/>
        </authorList>
    </citation>
    <scope>NUCLEOTIDE SEQUENCE [LARGE SCALE GENOMIC DNA]</scope>
    <source>
        <strain evidence="7">IND107</strain>
    </source>
</reference>
<dbReference type="Pfam" id="PF11754">
    <property type="entry name" value="Velvet"/>
    <property type="match status" value="1"/>
</dbReference>
<keyword evidence="2" id="KW-0805">Transcription regulation</keyword>
<keyword evidence="7" id="KW-1185">Reference proteome</keyword>
<gene>
    <name evidence="6" type="ORF">I308_103724</name>
</gene>
<dbReference type="RefSeq" id="XP_066613608.1">
    <property type="nucleotide sequence ID" value="XM_066758206.1"/>
</dbReference>
<comment type="caution">
    <text evidence="6">The sequence shown here is derived from an EMBL/GenBank/DDBJ whole genome shotgun (WGS) entry which is preliminary data.</text>
</comment>
<dbReference type="Gene3D" id="2.60.40.3960">
    <property type="entry name" value="Velvet domain"/>
    <property type="match status" value="1"/>
</dbReference>
<accession>A0ABR3BUD9</accession>
<dbReference type="PANTHER" id="PTHR33572:SF15">
    <property type="entry name" value="VELVET DOMAIN-CONTAINING PROTEIN"/>
    <property type="match status" value="1"/>
</dbReference>
<evidence type="ECO:0000256" key="4">
    <source>
        <dbReference type="ARBA" id="ARBA00023242"/>
    </source>
</evidence>
<comment type="subcellular location">
    <subcellularLocation>
        <location evidence="1">Nucleus</location>
    </subcellularLocation>
</comment>
<proteinExistence type="predicted"/>
<evidence type="ECO:0000256" key="3">
    <source>
        <dbReference type="ARBA" id="ARBA00023163"/>
    </source>
</evidence>
<evidence type="ECO:0000313" key="6">
    <source>
        <dbReference type="EMBL" id="KAL0247647.1"/>
    </source>
</evidence>
<evidence type="ECO:0000256" key="2">
    <source>
        <dbReference type="ARBA" id="ARBA00023015"/>
    </source>
</evidence>
<dbReference type="InterPro" id="IPR021740">
    <property type="entry name" value="Velvet"/>
</dbReference>
<dbReference type="PANTHER" id="PTHR33572">
    <property type="entry name" value="SPORE DEVELOPMENT REGULATOR VOSA"/>
    <property type="match status" value="1"/>
</dbReference>
<evidence type="ECO:0000256" key="1">
    <source>
        <dbReference type="ARBA" id="ARBA00004123"/>
    </source>
</evidence>
<dbReference type="GeneID" id="91990580"/>
<evidence type="ECO:0000313" key="7">
    <source>
        <dbReference type="Proteomes" id="UP000054399"/>
    </source>
</evidence>
<keyword evidence="4" id="KW-0539">Nucleus</keyword>
<dbReference type="InterPro" id="IPR037525">
    <property type="entry name" value="Velvet_dom"/>
</dbReference>
<reference evidence="6 7" key="2">
    <citation type="submission" date="2024-01" db="EMBL/GenBank/DDBJ databases">
        <title>Comparative genomics of Cryptococcus and Kwoniella reveals pathogenesis evolution and contrasting modes of karyotype evolution via chromosome fusion or intercentromeric recombination.</title>
        <authorList>
            <person name="Coelho M.A."/>
            <person name="David-Palma M."/>
            <person name="Shea T."/>
            <person name="Bowers K."/>
            <person name="Mcginley-Smith S."/>
            <person name="Mohammad A.W."/>
            <person name="Gnirke A."/>
            <person name="Yurkov A.M."/>
            <person name="Nowrousian M."/>
            <person name="Sun S."/>
            <person name="Cuomo C.A."/>
            <person name="Heitman J."/>
        </authorList>
    </citation>
    <scope>NUCLEOTIDE SEQUENCE [LARGE SCALE GENOMIC DNA]</scope>
    <source>
        <strain evidence="6 7">IND107</strain>
    </source>
</reference>